<dbReference type="SUPFAM" id="SSF53474">
    <property type="entry name" value="alpha/beta-Hydrolases"/>
    <property type="match status" value="1"/>
</dbReference>
<dbReference type="InterPro" id="IPR000073">
    <property type="entry name" value="AB_hydrolase_1"/>
</dbReference>
<feature type="domain" description="AB hydrolase-1" evidence="1">
    <location>
        <begin position="28"/>
        <end position="281"/>
    </location>
</feature>
<dbReference type="PANTHER" id="PTHR43798">
    <property type="entry name" value="MONOACYLGLYCEROL LIPASE"/>
    <property type="match status" value="1"/>
</dbReference>
<gene>
    <name evidence="2" type="ORF">C0039_02560</name>
</gene>
<dbReference type="InterPro" id="IPR029058">
    <property type="entry name" value="AB_hydrolase_fold"/>
</dbReference>
<name>A0A2N5X6L9_9GAMM</name>
<dbReference type="OrthoDB" id="9779853at2"/>
<dbReference type="InterPro" id="IPR050266">
    <property type="entry name" value="AB_hydrolase_sf"/>
</dbReference>
<evidence type="ECO:0000313" key="3">
    <source>
        <dbReference type="Proteomes" id="UP000235005"/>
    </source>
</evidence>
<evidence type="ECO:0000259" key="1">
    <source>
        <dbReference type="Pfam" id="PF12697"/>
    </source>
</evidence>
<sequence>MVEPREFHLDIGDVELAVLEWPGEGDPVLLLHATGFHSRCWSQVVAQLPGQHVFAVDLRYHGRSGSLGDVDWNVLCADIVTLVETLDLQNVVGVGHSIGGYMIARAAAAHPERFKHLLLIDPVIVAREEYDEARKRVATITAADHPVARRKNRWQDAAEMFDRFKDREPFSSWQTEVLRDYCDYALKPANEEGYRELACDPMNEAAVYISQAMSDAVHEDIPRITTPTTLLRARYEGLSITDLSTSPTWPGLAQAITNCQEHYHPEMNHFIPMQDPLLVARHIRQALDV</sequence>
<dbReference type="EMBL" id="PKUS01000002">
    <property type="protein sequence ID" value="PLW70110.1"/>
    <property type="molecule type" value="Genomic_DNA"/>
</dbReference>
<proteinExistence type="predicted"/>
<evidence type="ECO:0000313" key="2">
    <source>
        <dbReference type="EMBL" id="PLW70110.1"/>
    </source>
</evidence>
<keyword evidence="3" id="KW-1185">Reference proteome</keyword>
<protein>
    <submittedName>
        <fullName evidence="2">Alpha/beta hydrolase</fullName>
    </submittedName>
</protein>
<dbReference type="Gene3D" id="3.40.50.1820">
    <property type="entry name" value="alpha/beta hydrolase"/>
    <property type="match status" value="1"/>
</dbReference>
<dbReference type="RefSeq" id="WP_076000666.1">
    <property type="nucleotide sequence ID" value="NZ_PKUS01000002.1"/>
</dbReference>
<dbReference type="AlphaFoldDB" id="A0A2N5X6L9"/>
<keyword evidence="2" id="KW-0378">Hydrolase</keyword>
<reference evidence="2 3" key="1">
    <citation type="submission" date="2018-01" db="EMBL/GenBank/DDBJ databases">
        <title>The draft genome sequence of Halioglobus lutimaris HF004.</title>
        <authorList>
            <person name="Du Z.-J."/>
            <person name="Shi M.-J."/>
        </authorList>
    </citation>
    <scope>NUCLEOTIDE SEQUENCE [LARGE SCALE GENOMIC DNA]</scope>
    <source>
        <strain evidence="2 3">HF004</strain>
    </source>
</reference>
<comment type="caution">
    <text evidence="2">The sequence shown here is derived from an EMBL/GenBank/DDBJ whole genome shotgun (WGS) entry which is preliminary data.</text>
</comment>
<dbReference type="Pfam" id="PF12697">
    <property type="entry name" value="Abhydrolase_6"/>
    <property type="match status" value="1"/>
</dbReference>
<dbReference type="GO" id="GO:0016787">
    <property type="term" value="F:hydrolase activity"/>
    <property type="evidence" value="ECO:0007669"/>
    <property type="project" value="UniProtKB-KW"/>
</dbReference>
<dbReference type="Proteomes" id="UP000235005">
    <property type="component" value="Unassembled WGS sequence"/>
</dbReference>
<organism evidence="2 3">
    <name type="scientific">Pseudohalioglobus lutimaris</name>
    <dbReference type="NCBI Taxonomy" id="1737061"/>
    <lineage>
        <taxon>Bacteria</taxon>
        <taxon>Pseudomonadati</taxon>
        <taxon>Pseudomonadota</taxon>
        <taxon>Gammaproteobacteria</taxon>
        <taxon>Cellvibrionales</taxon>
        <taxon>Halieaceae</taxon>
        <taxon>Pseudohalioglobus</taxon>
    </lineage>
</organism>
<accession>A0A2N5X6L9</accession>